<dbReference type="Proteomes" id="UP001057580">
    <property type="component" value="Chromosome"/>
</dbReference>
<reference evidence="2" key="1">
    <citation type="submission" date="2022-09" db="EMBL/GenBank/DDBJ databases">
        <title>Diverse halophilic archaea isolated from saline environments.</title>
        <authorList>
            <person name="Cui H.-L."/>
        </authorList>
    </citation>
    <scope>NUCLEOTIDE SEQUENCE</scope>
    <source>
        <strain evidence="2">ZS-35-S2</strain>
    </source>
</reference>
<organism evidence="2 3">
    <name type="scientific">Salinirubellus salinus</name>
    <dbReference type="NCBI Taxonomy" id="1364945"/>
    <lineage>
        <taxon>Archaea</taxon>
        <taxon>Methanobacteriati</taxon>
        <taxon>Methanobacteriota</taxon>
        <taxon>Stenosarchaea group</taxon>
        <taxon>Halobacteria</taxon>
        <taxon>Halobacteriales</taxon>
        <taxon>Natronomonadaceae</taxon>
        <taxon>Salinirubellus</taxon>
    </lineage>
</organism>
<keyword evidence="2" id="KW-0378">Hydrolase</keyword>
<keyword evidence="3" id="KW-1185">Reference proteome</keyword>
<evidence type="ECO:0000313" key="2">
    <source>
        <dbReference type="EMBL" id="UWM54810.1"/>
    </source>
</evidence>
<accession>A0A9E7U4X5</accession>
<gene>
    <name evidence="2" type="ORF">N0B31_00680</name>
</gene>
<proteinExistence type="predicted"/>
<name>A0A9E7U4X5_9EURY</name>
<sequence length="180" mass="19133">MNKKGHVLNAVLLGIGLAYVLEPAGDVQTFVTIAEVTIPVTLGALLPDVDTAFGKHRKTFHNLPTLVVFLAFPLYFGNLQWVWVGVLTHYVLDVLGSKRGIALFYPFSPREFGSPTGVTTSSKYADVVTLVVTAFELGVAAVLVHVVPGLVQRVLQALPGDVGNAASELAATLLAVPFPL</sequence>
<keyword evidence="1" id="KW-1133">Transmembrane helix</keyword>
<evidence type="ECO:0000256" key="1">
    <source>
        <dbReference type="SAM" id="Phobius"/>
    </source>
</evidence>
<dbReference type="EMBL" id="CP104003">
    <property type="protein sequence ID" value="UWM54810.1"/>
    <property type="molecule type" value="Genomic_DNA"/>
</dbReference>
<feature type="transmembrane region" description="Helical" evidence="1">
    <location>
        <begin position="63"/>
        <end position="83"/>
    </location>
</feature>
<dbReference type="Pfam" id="PF04307">
    <property type="entry name" value="YdjM"/>
    <property type="match status" value="1"/>
</dbReference>
<keyword evidence="1" id="KW-0812">Transmembrane</keyword>
<dbReference type="AlphaFoldDB" id="A0A9E7U4X5"/>
<evidence type="ECO:0000313" key="3">
    <source>
        <dbReference type="Proteomes" id="UP001057580"/>
    </source>
</evidence>
<dbReference type="KEGG" id="ssai:N0B31_00680"/>
<feature type="transmembrane region" description="Helical" evidence="1">
    <location>
        <begin position="127"/>
        <end position="147"/>
    </location>
</feature>
<dbReference type="GeneID" id="74940892"/>
<keyword evidence="1" id="KW-0472">Membrane</keyword>
<dbReference type="RefSeq" id="WP_260593800.1">
    <property type="nucleotide sequence ID" value="NZ_CP104003.1"/>
</dbReference>
<protein>
    <submittedName>
        <fullName evidence="2">Metal-dependent hydrolase</fullName>
    </submittedName>
</protein>
<dbReference type="InterPro" id="IPR007404">
    <property type="entry name" value="YdjM-like"/>
</dbReference>
<dbReference type="GO" id="GO:0016787">
    <property type="term" value="F:hydrolase activity"/>
    <property type="evidence" value="ECO:0007669"/>
    <property type="project" value="UniProtKB-KW"/>
</dbReference>